<evidence type="ECO:0000256" key="1">
    <source>
        <dbReference type="SAM" id="SignalP"/>
    </source>
</evidence>
<accession>M4NLH6</accession>
<reference evidence="2 3" key="1">
    <citation type="submission" date="2012-04" db="EMBL/GenBank/DDBJ databases">
        <title>Complete genome of Rhodanobacter sp. 2APBS1.</title>
        <authorList>
            <consortium name="US DOE Joint Genome Institute"/>
            <person name="Huntemann M."/>
            <person name="Wei C.-L."/>
            <person name="Han J."/>
            <person name="Detter J.C."/>
            <person name="Han C."/>
            <person name="Tapia R."/>
            <person name="Munk A.C.C."/>
            <person name="Chen A."/>
            <person name="Krypides N."/>
            <person name="Mavromatis K."/>
            <person name="Markowitz V."/>
            <person name="Szeto E."/>
            <person name="Ivanova N."/>
            <person name="Mikhailova N."/>
            <person name="Ovchinnikova G."/>
            <person name="Pagani I."/>
            <person name="Pati A."/>
            <person name="Goodwin L."/>
            <person name="Peters L."/>
            <person name="Pitluck S."/>
            <person name="Woyke T."/>
            <person name="Prakash O."/>
            <person name="Elkins J."/>
            <person name="Brown S."/>
            <person name="Palumbo A."/>
            <person name="Hemme C."/>
            <person name="Zhou J."/>
            <person name="Watson D."/>
            <person name="Jardine P."/>
            <person name="Kostka J."/>
            <person name="Green S."/>
        </authorList>
    </citation>
    <scope>NUCLEOTIDE SEQUENCE [LARGE SCALE GENOMIC DNA]</scope>
    <source>
        <strain evidence="2 3">2APBS1</strain>
    </source>
</reference>
<dbReference type="Proteomes" id="UP000011859">
    <property type="component" value="Chromosome"/>
</dbReference>
<proteinExistence type="predicted"/>
<name>M4NLH6_9GAMM</name>
<evidence type="ECO:0000313" key="3">
    <source>
        <dbReference type="Proteomes" id="UP000011859"/>
    </source>
</evidence>
<dbReference type="HOGENOM" id="CLU_899790_0_0_6"/>
<dbReference type="AlphaFoldDB" id="M4NLH6"/>
<dbReference type="KEGG" id="rhd:R2APBS1_3430"/>
<keyword evidence="1" id="KW-0732">Signal</keyword>
<dbReference type="EMBL" id="CP003470">
    <property type="protein sequence ID" value="AGG90493.1"/>
    <property type="molecule type" value="Genomic_DNA"/>
</dbReference>
<protein>
    <submittedName>
        <fullName evidence="2">Uncharacterized protein</fullName>
    </submittedName>
</protein>
<dbReference type="RefSeq" id="WP_015448813.1">
    <property type="nucleotide sequence ID" value="NC_020541.1"/>
</dbReference>
<gene>
    <name evidence="2" type="ORF">R2APBS1_3430</name>
</gene>
<sequence length="309" mass="33464" precursor="true">MGKTIFFTGLFALSILPLSANASVTATVCNACGPADLRQEALDEGNGDHYLYDFVNQKITHYNISGLTPRLTSTGMTLTATSTYITIVPIDSATQSVFNAVQNFYVSNHDSVYATAKEQVSVSINQTQFGLNARHSRLTAMSGTRPMTAFDMVQVPVYRQMAIDTQTSFSHLDAYPNVVRAAAGTVLNVVNVVPFVKVPIIMDITLEFPDHSTSVIRYNFNEQKFEYIEGSSKDGVGNPIPETPQEVSGGGSKTYIFPAGPNGAAAGSAQLTNLERMGIRTPVTIYHSGWTLACSNVSNELPRCEAWPL</sequence>
<organism evidence="2 3">
    <name type="scientific">Rhodanobacter denitrificans</name>
    <dbReference type="NCBI Taxonomy" id="666685"/>
    <lineage>
        <taxon>Bacteria</taxon>
        <taxon>Pseudomonadati</taxon>
        <taxon>Pseudomonadota</taxon>
        <taxon>Gammaproteobacteria</taxon>
        <taxon>Lysobacterales</taxon>
        <taxon>Rhodanobacteraceae</taxon>
        <taxon>Rhodanobacter</taxon>
    </lineage>
</organism>
<feature type="signal peptide" evidence="1">
    <location>
        <begin position="1"/>
        <end position="22"/>
    </location>
</feature>
<keyword evidence="3" id="KW-1185">Reference proteome</keyword>
<evidence type="ECO:0000313" key="2">
    <source>
        <dbReference type="EMBL" id="AGG90493.1"/>
    </source>
</evidence>
<feature type="chain" id="PRO_5004056383" evidence="1">
    <location>
        <begin position="23"/>
        <end position="309"/>
    </location>
</feature>